<sequence length="108" mass="12669">MYYDKYSHDSNLEIEFVEFIESRKMQIDAIFKEWIIFKNDGFRGFKIFDNRKDGDTYGLGFKPDFIFFGIKKDEADNGDLTAEYIFEPKGGHLSGDSKGIDSWKEKLL</sequence>
<dbReference type="AlphaFoldDB" id="A0A6L5WL28"/>
<protein>
    <submittedName>
        <fullName evidence="1">Uncharacterized protein</fullName>
    </submittedName>
</protein>
<dbReference type="Proteomes" id="UP000476338">
    <property type="component" value="Unassembled WGS sequence"/>
</dbReference>
<name>A0A6L5WL28_9BACT</name>
<reference evidence="1 2" key="1">
    <citation type="submission" date="2019-09" db="EMBL/GenBank/DDBJ databases">
        <authorList>
            <person name="Silva M."/>
            <person name="Pereira G."/>
            <person name="Lopes-Da-Costa L."/>
            <person name="Silva E."/>
        </authorList>
    </citation>
    <scope>NUCLEOTIDE SEQUENCE [LARGE SCALE GENOMIC DNA]</scope>
    <source>
        <strain evidence="1 2">FMV-PI01</strain>
    </source>
</reference>
<keyword evidence="2" id="KW-1185">Reference proteome</keyword>
<evidence type="ECO:0000313" key="2">
    <source>
        <dbReference type="Proteomes" id="UP000476338"/>
    </source>
</evidence>
<comment type="caution">
    <text evidence="1">The sequence shown here is derived from an EMBL/GenBank/DDBJ whole genome shotgun (WGS) entry which is preliminary data.</text>
</comment>
<proteinExistence type="predicted"/>
<dbReference type="RefSeq" id="WP_154570699.1">
    <property type="nucleotide sequence ID" value="NZ_VWSJ01000012.1"/>
</dbReference>
<organism evidence="1 2">
    <name type="scientific">Campylobacter portucalensis</name>
    <dbReference type="NCBI Taxonomy" id="2608384"/>
    <lineage>
        <taxon>Bacteria</taxon>
        <taxon>Pseudomonadati</taxon>
        <taxon>Campylobacterota</taxon>
        <taxon>Epsilonproteobacteria</taxon>
        <taxon>Campylobacterales</taxon>
        <taxon>Campylobacteraceae</taxon>
        <taxon>Campylobacter</taxon>
    </lineage>
</organism>
<gene>
    <name evidence="1" type="ORF">F1B92_04435</name>
</gene>
<dbReference type="EMBL" id="VWSJ01000012">
    <property type="protein sequence ID" value="MSN96431.1"/>
    <property type="molecule type" value="Genomic_DNA"/>
</dbReference>
<evidence type="ECO:0000313" key="1">
    <source>
        <dbReference type="EMBL" id="MSN96431.1"/>
    </source>
</evidence>
<reference evidence="1 2" key="2">
    <citation type="submission" date="2020-03" db="EMBL/GenBank/DDBJ databases">
        <title>Campylobacter portucalensis sp. nov., a new species of Campylobacter isolated from the reproductive tract of bulls.</title>
        <authorList>
            <person name="Silva M.F."/>
            <person name="Pereira G."/>
            <person name="Carneiro C."/>
            <person name="Hemphill A."/>
            <person name="Mateus L."/>
            <person name="Lopes-Da-Costa L."/>
            <person name="Silva E."/>
        </authorList>
    </citation>
    <scope>NUCLEOTIDE SEQUENCE [LARGE SCALE GENOMIC DNA]</scope>
    <source>
        <strain evidence="1 2">FMV-PI01</strain>
    </source>
</reference>
<accession>A0A6L5WL28</accession>